<dbReference type="Gene3D" id="3.40.50.300">
    <property type="entry name" value="P-loop containing nucleotide triphosphate hydrolases"/>
    <property type="match status" value="1"/>
</dbReference>
<protein>
    <recommendedName>
        <fullName evidence="1">non-specific serine/threonine protein kinase</fullName>
        <ecNumber evidence="1">2.7.11.1</ecNumber>
    </recommendedName>
</protein>
<evidence type="ECO:0000313" key="13">
    <source>
        <dbReference type="EMBL" id="GIJ53649.1"/>
    </source>
</evidence>
<evidence type="ECO:0000256" key="2">
    <source>
        <dbReference type="ARBA" id="ARBA00022527"/>
    </source>
</evidence>
<dbReference type="SMART" id="SM00369">
    <property type="entry name" value="LRR_TYP"/>
    <property type="match status" value="5"/>
</dbReference>
<comment type="catalytic activity">
    <reaction evidence="10">
        <text>L-threonyl-[protein] + ATP = O-phospho-L-threonyl-[protein] + ADP + H(+)</text>
        <dbReference type="Rhea" id="RHEA:46608"/>
        <dbReference type="Rhea" id="RHEA-COMP:11060"/>
        <dbReference type="Rhea" id="RHEA-COMP:11605"/>
        <dbReference type="ChEBI" id="CHEBI:15378"/>
        <dbReference type="ChEBI" id="CHEBI:30013"/>
        <dbReference type="ChEBI" id="CHEBI:30616"/>
        <dbReference type="ChEBI" id="CHEBI:61977"/>
        <dbReference type="ChEBI" id="CHEBI:456216"/>
        <dbReference type="EC" id="2.7.11.1"/>
    </reaction>
</comment>
<dbReference type="Pfam" id="PF25497">
    <property type="entry name" value="COR-B"/>
    <property type="match status" value="1"/>
</dbReference>
<dbReference type="AlphaFoldDB" id="A0A8J4DX79"/>
<dbReference type="PANTHER" id="PTHR48051">
    <property type="match status" value="1"/>
</dbReference>
<accession>A0A8J4DX79</accession>
<evidence type="ECO:0000256" key="3">
    <source>
        <dbReference type="ARBA" id="ARBA00022614"/>
    </source>
</evidence>
<proteinExistence type="predicted"/>
<dbReference type="SUPFAM" id="SSF52540">
    <property type="entry name" value="P-loop containing nucleoside triphosphate hydrolases"/>
    <property type="match status" value="1"/>
</dbReference>
<name>A0A8J4DX79_9ACTN</name>
<dbReference type="InterPro" id="IPR032171">
    <property type="entry name" value="COR-A"/>
</dbReference>
<evidence type="ECO:0000256" key="8">
    <source>
        <dbReference type="ARBA" id="ARBA00022840"/>
    </source>
</evidence>
<organism evidence="13 14">
    <name type="scientific">Virgisporangium aurantiacum</name>
    <dbReference type="NCBI Taxonomy" id="175570"/>
    <lineage>
        <taxon>Bacteria</taxon>
        <taxon>Bacillati</taxon>
        <taxon>Actinomycetota</taxon>
        <taxon>Actinomycetes</taxon>
        <taxon>Micromonosporales</taxon>
        <taxon>Micromonosporaceae</taxon>
        <taxon>Virgisporangium</taxon>
    </lineage>
</organism>
<dbReference type="EC" id="2.7.11.1" evidence="1"/>
<evidence type="ECO:0000256" key="7">
    <source>
        <dbReference type="ARBA" id="ARBA00022777"/>
    </source>
</evidence>
<keyword evidence="5" id="KW-0677">Repeat</keyword>
<dbReference type="Pfam" id="PF13855">
    <property type="entry name" value="LRR_8"/>
    <property type="match status" value="2"/>
</dbReference>
<keyword evidence="14" id="KW-1185">Reference proteome</keyword>
<evidence type="ECO:0000259" key="12">
    <source>
        <dbReference type="PROSITE" id="PS51424"/>
    </source>
</evidence>
<dbReference type="InterPro" id="IPR036388">
    <property type="entry name" value="WH-like_DNA-bd_sf"/>
</dbReference>
<feature type="domain" description="Roc" evidence="12">
    <location>
        <begin position="188"/>
        <end position="359"/>
    </location>
</feature>
<keyword evidence="7" id="KW-0418">Kinase</keyword>
<evidence type="ECO:0000256" key="9">
    <source>
        <dbReference type="ARBA" id="ARBA00023134"/>
    </source>
</evidence>
<evidence type="ECO:0000256" key="5">
    <source>
        <dbReference type="ARBA" id="ARBA00022737"/>
    </source>
</evidence>
<comment type="catalytic activity">
    <reaction evidence="11">
        <text>L-seryl-[protein] + ATP = O-phospho-L-seryl-[protein] + ADP + H(+)</text>
        <dbReference type="Rhea" id="RHEA:17989"/>
        <dbReference type="Rhea" id="RHEA-COMP:9863"/>
        <dbReference type="Rhea" id="RHEA-COMP:11604"/>
        <dbReference type="ChEBI" id="CHEBI:15378"/>
        <dbReference type="ChEBI" id="CHEBI:29999"/>
        <dbReference type="ChEBI" id="CHEBI:30616"/>
        <dbReference type="ChEBI" id="CHEBI:83421"/>
        <dbReference type="ChEBI" id="CHEBI:456216"/>
        <dbReference type="EC" id="2.7.11.1"/>
    </reaction>
</comment>
<evidence type="ECO:0000256" key="11">
    <source>
        <dbReference type="ARBA" id="ARBA00048679"/>
    </source>
</evidence>
<keyword evidence="9" id="KW-0342">GTP-binding</keyword>
<keyword evidence="2" id="KW-0723">Serine/threonine-protein kinase</keyword>
<dbReference type="GO" id="GO:0005524">
    <property type="term" value="F:ATP binding"/>
    <property type="evidence" value="ECO:0007669"/>
    <property type="project" value="UniProtKB-KW"/>
</dbReference>
<dbReference type="Pfam" id="PF16095">
    <property type="entry name" value="COR-A"/>
    <property type="match status" value="1"/>
</dbReference>
<evidence type="ECO:0000256" key="6">
    <source>
        <dbReference type="ARBA" id="ARBA00022741"/>
    </source>
</evidence>
<dbReference type="InterPro" id="IPR003591">
    <property type="entry name" value="Leu-rich_rpt_typical-subtyp"/>
</dbReference>
<dbReference type="Gene3D" id="3.30.310.200">
    <property type="match status" value="1"/>
</dbReference>
<dbReference type="SMART" id="SM00364">
    <property type="entry name" value="LRR_BAC"/>
    <property type="match status" value="5"/>
</dbReference>
<dbReference type="EMBL" id="BOPG01000009">
    <property type="protein sequence ID" value="GIJ53649.1"/>
    <property type="molecule type" value="Genomic_DNA"/>
</dbReference>
<dbReference type="Gene3D" id="1.10.10.2200">
    <property type="match status" value="1"/>
</dbReference>
<dbReference type="GO" id="GO:0004674">
    <property type="term" value="F:protein serine/threonine kinase activity"/>
    <property type="evidence" value="ECO:0007669"/>
    <property type="project" value="UniProtKB-KW"/>
</dbReference>
<keyword evidence="3" id="KW-0433">Leucine-rich repeat</keyword>
<comment type="caution">
    <text evidence="13">The sequence shown here is derived from an EMBL/GenBank/DDBJ whole genome shotgun (WGS) entry which is preliminary data.</text>
</comment>
<dbReference type="Gene3D" id="3.80.10.10">
    <property type="entry name" value="Ribonuclease Inhibitor"/>
    <property type="match status" value="1"/>
</dbReference>
<dbReference type="Pfam" id="PF08477">
    <property type="entry name" value="Roc"/>
    <property type="match status" value="1"/>
</dbReference>
<dbReference type="InterPro" id="IPR050216">
    <property type="entry name" value="LRR_domain-containing"/>
</dbReference>
<dbReference type="InterPro" id="IPR001611">
    <property type="entry name" value="Leu-rich_rpt"/>
</dbReference>
<reference evidence="13" key="1">
    <citation type="submission" date="2021-01" db="EMBL/GenBank/DDBJ databases">
        <title>Whole genome shotgun sequence of Virgisporangium aurantiacum NBRC 16421.</title>
        <authorList>
            <person name="Komaki H."/>
            <person name="Tamura T."/>
        </authorList>
    </citation>
    <scope>NUCLEOTIDE SEQUENCE</scope>
    <source>
        <strain evidence="13">NBRC 16421</strain>
    </source>
</reference>
<dbReference type="InterPro" id="IPR057263">
    <property type="entry name" value="COR-B"/>
</dbReference>
<dbReference type="RefSeq" id="WP_203988111.1">
    <property type="nucleotide sequence ID" value="NZ_BOPG01000009.1"/>
</dbReference>
<keyword evidence="6" id="KW-0547">Nucleotide-binding</keyword>
<keyword evidence="8" id="KW-0067">ATP-binding</keyword>
<dbReference type="SUPFAM" id="SSF52058">
    <property type="entry name" value="L domain-like"/>
    <property type="match status" value="1"/>
</dbReference>
<gene>
    <name evidence="13" type="ORF">Vau01_011650</name>
</gene>
<dbReference type="InterPro" id="IPR032675">
    <property type="entry name" value="LRR_dom_sf"/>
</dbReference>
<dbReference type="InterPro" id="IPR020859">
    <property type="entry name" value="ROC"/>
</dbReference>
<evidence type="ECO:0000256" key="10">
    <source>
        <dbReference type="ARBA" id="ARBA00047899"/>
    </source>
</evidence>
<dbReference type="PANTHER" id="PTHR48051:SF54">
    <property type="entry name" value="LEUCINE-RICH REPEAT-CONTAINING PROTEIN"/>
    <property type="match status" value="1"/>
</dbReference>
<dbReference type="InterPro" id="IPR027417">
    <property type="entry name" value="P-loop_NTPase"/>
</dbReference>
<keyword evidence="4" id="KW-0808">Transferase</keyword>
<dbReference type="Proteomes" id="UP000612585">
    <property type="component" value="Unassembled WGS sequence"/>
</dbReference>
<dbReference type="PRINTS" id="PR00449">
    <property type="entry name" value="RASTRNSFRMNG"/>
</dbReference>
<dbReference type="Gene3D" id="1.10.10.10">
    <property type="entry name" value="Winged helix-like DNA-binding domain superfamily/Winged helix DNA-binding domain"/>
    <property type="match status" value="1"/>
</dbReference>
<evidence type="ECO:0000313" key="14">
    <source>
        <dbReference type="Proteomes" id="UP000612585"/>
    </source>
</evidence>
<sequence>MVSVNDRIASAAADRSSELILSGLGLTELPEEVRSLSGLTSLDLSNNELATLPPWLADFTALERLDASGNNLQSVPESLRTLRSIRTLYLSDNRISYLPTWICDLGSLRKLDLEGNLLTILPACIGNLTELTHLYAARNSLATVPFSLAALESAHIDLERNPLAPELRAAYEESTDDLRAFLRNLERDGEFMREAKLILVGEGGVGKSSLLATLRDEEWIPDRTMTHGIEVKPLVVSVRGVSISLNGWDFGGQAVLRPTHQLFFTAPAVYLVVWNPRMGPERNFVEYWIRLIRHRAGTDVRVLVVATHAEHDQRNLHVDERSLRDQFGDMISGFHYIDSRTGLGIDELRHSVGLTAEQLPHVGRWYPRSWKQLRDALHEGGSPYLTYPAYERIAGEHGLPRVEARSMARIASALGYWIYYSEDVGLSDVVILKPDWLSTAISLVLDDPETARVHGLLQHRRLPRLWNDASRSQRYPPHLYPAFLQLMEKFDISYRIPDRSDGVGPSSLVAQLVPPQMPSMTQWTEYGRELEASKLVCEVVDSAGGEPTAPEGLMYQLIVRLHSLSLGRNDFERSIHWQGGMVLDDEYNGRALLTISGNKITVEVRAAYPQFLLHRLTEDVRRHVEKFWKGLAVRIMVPCQDECGDRTPGAGLFDVEHLVASRSHGHSAFPCSRCGTWLQIDSLLEGSEPATSRGSDLADAIDAVIGPRLAELQSAVVTQGRQTLEAVGDLEFSTQRALSQAEERYTNLILALDEEARDGPRLITVAVLEPKLLRGGFAKCKVRVTLWCEHSRLPIHVLDGGGGRGLYEIEVTRDWLVKAAPWIKATSMVIKSLLPAGFLIPEIDLSGLAKDAVDRAMESTLTSLNEVPGLQSRVDAASSSQYGRDVRADGSLLRTLHAFLRQNDPSFGGLERVRLRDRYLWVHPRFVNRYRLPPPEVPAVRGVE</sequence>
<dbReference type="GO" id="GO:0005737">
    <property type="term" value="C:cytoplasm"/>
    <property type="evidence" value="ECO:0007669"/>
    <property type="project" value="TreeGrafter"/>
</dbReference>
<evidence type="ECO:0000256" key="1">
    <source>
        <dbReference type="ARBA" id="ARBA00012513"/>
    </source>
</evidence>
<dbReference type="PROSITE" id="PS51424">
    <property type="entry name" value="ROC"/>
    <property type="match status" value="1"/>
</dbReference>
<evidence type="ECO:0000256" key="4">
    <source>
        <dbReference type="ARBA" id="ARBA00022679"/>
    </source>
</evidence>